<evidence type="ECO:0008006" key="7">
    <source>
        <dbReference type="Google" id="ProtNLM"/>
    </source>
</evidence>
<dbReference type="GO" id="GO:0016757">
    <property type="term" value="F:glycosyltransferase activity"/>
    <property type="evidence" value="ECO:0007669"/>
    <property type="project" value="TreeGrafter"/>
</dbReference>
<dbReference type="PANTHER" id="PTHR21461:SF69">
    <property type="entry name" value="GLYCOSYLTRANSFERASE FAMILY 92 PROTEIN"/>
    <property type="match status" value="1"/>
</dbReference>
<comment type="subcellular location">
    <subcellularLocation>
        <location evidence="1">Membrane</location>
        <topology evidence="1">Single-pass membrane protein</topology>
    </subcellularLocation>
</comment>
<organism evidence="5 6">
    <name type="scientific">Roseisalinus antarcticus</name>
    <dbReference type="NCBI Taxonomy" id="254357"/>
    <lineage>
        <taxon>Bacteria</taxon>
        <taxon>Pseudomonadati</taxon>
        <taxon>Pseudomonadota</taxon>
        <taxon>Alphaproteobacteria</taxon>
        <taxon>Rhodobacterales</taxon>
        <taxon>Roseobacteraceae</taxon>
        <taxon>Roseisalinus</taxon>
    </lineage>
</organism>
<dbReference type="InterPro" id="IPR029044">
    <property type="entry name" value="Nucleotide-diphossugar_trans"/>
</dbReference>
<evidence type="ECO:0000256" key="2">
    <source>
        <dbReference type="ARBA" id="ARBA00022692"/>
    </source>
</evidence>
<feature type="region of interest" description="Disordered" evidence="4">
    <location>
        <begin position="461"/>
        <end position="498"/>
    </location>
</feature>
<keyword evidence="6" id="KW-1185">Reference proteome</keyword>
<protein>
    <recommendedName>
        <fullName evidence="7">Glycosyl transferase family 2</fullName>
    </recommendedName>
</protein>
<dbReference type="EMBL" id="FWFZ01000011">
    <property type="protein sequence ID" value="SLN55338.1"/>
    <property type="molecule type" value="Genomic_DNA"/>
</dbReference>
<dbReference type="GO" id="GO:0005737">
    <property type="term" value="C:cytoplasm"/>
    <property type="evidence" value="ECO:0007669"/>
    <property type="project" value="TreeGrafter"/>
</dbReference>
<evidence type="ECO:0000313" key="5">
    <source>
        <dbReference type="EMBL" id="SLN55338.1"/>
    </source>
</evidence>
<dbReference type="PANTHER" id="PTHR21461">
    <property type="entry name" value="GLYCOSYLTRANSFERASE FAMILY 92 PROTEIN"/>
    <property type="match status" value="1"/>
</dbReference>
<dbReference type="RefSeq" id="WP_085879353.1">
    <property type="nucleotide sequence ID" value="NZ_FWFZ01000011.1"/>
</dbReference>
<keyword evidence="3" id="KW-0472">Membrane</keyword>
<dbReference type="OrthoDB" id="4964299at2"/>
<evidence type="ECO:0000256" key="3">
    <source>
        <dbReference type="ARBA" id="ARBA00022989"/>
    </source>
</evidence>
<evidence type="ECO:0000313" key="6">
    <source>
        <dbReference type="Proteomes" id="UP000193900"/>
    </source>
</evidence>
<keyword evidence="2" id="KW-0812">Transmembrane</keyword>
<accession>A0A1Y5T9J3</accession>
<dbReference type="Pfam" id="PF13704">
    <property type="entry name" value="Glyco_tranf_2_4"/>
    <property type="match status" value="1"/>
</dbReference>
<proteinExistence type="predicted"/>
<keyword evidence="3" id="KW-1133">Transmembrane helix</keyword>
<name>A0A1Y5T9J3_9RHOB</name>
<gene>
    <name evidence="5" type="ORF">ROA7023_02515</name>
</gene>
<dbReference type="GO" id="GO:0016020">
    <property type="term" value="C:membrane"/>
    <property type="evidence" value="ECO:0007669"/>
    <property type="project" value="UniProtKB-SubCell"/>
</dbReference>
<sequence length="498" mass="55299">MSPRHTYTILSMMKDEGHSLVEWVAYHRHIGFDNICVYTNNCSDGTDDMLIRLEELGWVRHFRNEVPEDKKPQPNALSLATENPEVMNSEWVLVMDADEFLSVKCGRGWITDLVERIPPEAQAMAITWRFFGSSGLTEWNPGLVIENYTKAAPDKFKKGWGVKTLFKPFPEIKLGIHRPTIKKARQSAENAKILFDQLWLNGSGEPMPDEFSLSGWRSTKPTLGYKLAELNHYATKSLEAYLLRRVRGNVNNKEDKYNAAYFALFDRNEIDATNALRHAKAVKKKMAEILSDPVMRKLQDEALAFHEARVATLRSTGEYDHWLAELKQASETTIDQLDEVLFVQHLPKKWQEKVKEMQAQGVPDKTIAKMIAATQTAKKGETRSALLEAAGVKTPDTPPDETAQARDSATEVAMSLDNPFLNTPEAAALGVPRLQPNSAKVSLDIPAPALDTIVEEATVSASNGISSDPGIIAPVPGPEAEAAVEPEALPEAARKTGS</sequence>
<evidence type="ECO:0000256" key="1">
    <source>
        <dbReference type="ARBA" id="ARBA00004167"/>
    </source>
</evidence>
<dbReference type="AlphaFoldDB" id="A0A1Y5T9J3"/>
<reference evidence="5 6" key="1">
    <citation type="submission" date="2017-03" db="EMBL/GenBank/DDBJ databases">
        <authorList>
            <person name="Afonso C.L."/>
            <person name="Miller P.J."/>
            <person name="Scott M.A."/>
            <person name="Spackman E."/>
            <person name="Goraichik I."/>
            <person name="Dimitrov K.M."/>
            <person name="Suarez D.L."/>
            <person name="Swayne D.E."/>
        </authorList>
    </citation>
    <scope>NUCLEOTIDE SEQUENCE [LARGE SCALE GENOMIC DNA]</scope>
    <source>
        <strain evidence="5 6">CECT 7023</strain>
    </source>
</reference>
<dbReference type="Proteomes" id="UP000193900">
    <property type="component" value="Unassembled WGS sequence"/>
</dbReference>
<evidence type="ECO:0000256" key="4">
    <source>
        <dbReference type="SAM" id="MobiDB-lite"/>
    </source>
</evidence>
<feature type="compositionally biased region" description="Low complexity" evidence="4">
    <location>
        <begin position="478"/>
        <end position="491"/>
    </location>
</feature>
<dbReference type="SUPFAM" id="SSF53448">
    <property type="entry name" value="Nucleotide-diphospho-sugar transferases"/>
    <property type="match status" value="1"/>
</dbReference>